<keyword evidence="2" id="KW-1133">Transmembrane helix</keyword>
<gene>
    <name evidence="3" type="ORF">HNR73_004646</name>
</gene>
<keyword evidence="2" id="KW-0812">Transmembrane</keyword>
<dbReference type="NCBIfam" id="NF038083">
    <property type="entry name" value="CU044_5270_fam"/>
    <property type="match status" value="1"/>
</dbReference>
<sequence length="350" mass="37747">MRSEDPQPGSDERDELARLLPAPPEREIPSGRQRQLQEFVVNHIQDQGTTAPPRSPKRRFAYATGALAAVAAAAVVLGVATGGGNVPPPGQKTAAEIEAARVIELAASYAEAQPWEPPGPDQWMYIKDHSVSASAMSEYKGMRPESVDETWISYDGSRFGELVDGEGEPEVGGYLNDDSYPYMLSLPVEPNALIDALEKELVGDGAVPRDEASSGTTDDGVGLPGNQEEWNAWLFARISAILRDNLLPPNLTAALWRAAGMIPGVAVEGTVMVEGRETLAVGRVTEAWQHEQLLVDPETYEFVGYRSVAIADFSYPPFGDDPAVTETAGTTLWELTRLDAGFVDNVGDRP</sequence>
<evidence type="ECO:0000256" key="1">
    <source>
        <dbReference type="SAM" id="MobiDB-lite"/>
    </source>
</evidence>
<dbReference type="AlphaFoldDB" id="A0A841FPK3"/>
<name>A0A841FPK3_9ACTN</name>
<dbReference type="EMBL" id="JACHGT010000010">
    <property type="protein sequence ID" value="MBB6036773.1"/>
    <property type="molecule type" value="Genomic_DNA"/>
</dbReference>
<proteinExistence type="predicted"/>
<keyword evidence="2" id="KW-0472">Membrane</keyword>
<reference evidence="3 4" key="1">
    <citation type="submission" date="2020-08" db="EMBL/GenBank/DDBJ databases">
        <title>Genomic Encyclopedia of Type Strains, Phase IV (KMG-IV): sequencing the most valuable type-strain genomes for metagenomic binning, comparative biology and taxonomic classification.</title>
        <authorList>
            <person name="Goeker M."/>
        </authorList>
    </citation>
    <scope>NUCLEOTIDE SEQUENCE [LARGE SCALE GENOMIC DNA]</scope>
    <source>
        <strain evidence="3 4">YIM 65646</strain>
    </source>
</reference>
<dbReference type="InterPro" id="IPR047789">
    <property type="entry name" value="CU044_5270-like"/>
</dbReference>
<organism evidence="3 4">
    <name type="scientific">Phytomonospora endophytica</name>
    <dbReference type="NCBI Taxonomy" id="714109"/>
    <lineage>
        <taxon>Bacteria</taxon>
        <taxon>Bacillati</taxon>
        <taxon>Actinomycetota</taxon>
        <taxon>Actinomycetes</taxon>
        <taxon>Micromonosporales</taxon>
        <taxon>Micromonosporaceae</taxon>
        <taxon>Phytomonospora</taxon>
    </lineage>
</organism>
<evidence type="ECO:0000313" key="4">
    <source>
        <dbReference type="Proteomes" id="UP000548476"/>
    </source>
</evidence>
<evidence type="ECO:0008006" key="5">
    <source>
        <dbReference type="Google" id="ProtNLM"/>
    </source>
</evidence>
<comment type="caution">
    <text evidence="3">The sequence shown here is derived from an EMBL/GenBank/DDBJ whole genome shotgun (WGS) entry which is preliminary data.</text>
</comment>
<accession>A0A841FPK3</accession>
<dbReference type="RefSeq" id="WP_184789615.1">
    <property type="nucleotide sequence ID" value="NZ_BONT01000058.1"/>
</dbReference>
<feature type="region of interest" description="Disordered" evidence="1">
    <location>
        <begin position="1"/>
        <end position="32"/>
    </location>
</feature>
<feature type="transmembrane region" description="Helical" evidence="2">
    <location>
        <begin position="60"/>
        <end position="80"/>
    </location>
</feature>
<keyword evidence="4" id="KW-1185">Reference proteome</keyword>
<dbReference type="Proteomes" id="UP000548476">
    <property type="component" value="Unassembled WGS sequence"/>
</dbReference>
<protein>
    <recommendedName>
        <fullName evidence="5">CU044_5270 family protein</fullName>
    </recommendedName>
</protein>
<evidence type="ECO:0000313" key="3">
    <source>
        <dbReference type="EMBL" id="MBB6036773.1"/>
    </source>
</evidence>
<evidence type="ECO:0000256" key="2">
    <source>
        <dbReference type="SAM" id="Phobius"/>
    </source>
</evidence>